<evidence type="ECO:0000313" key="3">
    <source>
        <dbReference type="EMBL" id="KAJ1370299.1"/>
    </source>
</evidence>
<dbReference type="Proteomes" id="UP001196413">
    <property type="component" value="Unassembled WGS sequence"/>
</dbReference>
<keyword evidence="1" id="KW-0732">Signal</keyword>
<dbReference type="InterPro" id="IPR001846">
    <property type="entry name" value="VWF_type-D"/>
</dbReference>
<protein>
    <recommendedName>
        <fullName evidence="2">VWFD domain-containing protein</fullName>
    </recommendedName>
</protein>
<evidence type="ECO:0000256" key="1">
    <source>
        <dbReference type="ARBA" id="ARBA00022729"/>
    </source>
</evidence>
<reference evidence="3" key="1">
    <citation type="submission" date="2021-06" db="EMBL/GenBank/DDBJ databases">
        <title>Parelaphostrongylus tenuis whole genome reference sequence.</title>
        <authorList>
            <person name="Garwood T.J."/>
            <person name="Larsen P.A."/>
            <person name="Fountain-Jones N.M."/>
            <person name="Garbe J.R."/>
            <person name="Macchietto M.G."/>
            <person name="Kania S.A."/>
            <person name="Gerhold R.W."/>
            <person name="Richards J.E."/>
            <person name="Wolf T.M."/>
        </authorList>
    </citation>
    <scope>NUCLEOTIDE SEQUENCE</scope>
    <source>
        <strain evidence="3">MNPRO001-30</strain>
        <tissue evidence="3">Meninges</tissue>
    </source>
</reference>
<dbReference type="PANTHER" id="PTHR23345">
    <property type="entry name" value="VITELLOGENIN-RELATED"/>
    <property type="match status" value="1"/>
</dbReference>
<name>A0AAD5R6A0_PARTN</name>
<feature type="domain" description="VWFD" evidence="2">
    <location>
        <begin position="1"/>
        <end position="127"/>
    </location>
</feature>
<dbReference type="AlphaFoldDB" id="A0AAD5R6A0"/>
<evidence type="ECO:0000259" key="2">
    <source>
        <dbReference type="PROSITE" id="PS51233"/>
    </source>
</evidence>
<dbReference type="PANTHER" id="PTHR23345:SF15">
    <property type="entry name" value="VITELLOGENIN 1-RELATED"/>
    <property type="match status" value="1"/>
</dbReference>
<evidence type="ECO:0000313" key="4">
    <source>
        <dbReference type="Proteomes" id="UP001196413"/>
    </source>
</evidence>
<gene>
    <name evidence="3" type="ORF">KIN20_031990</name>
</gene>
<keyword evidence="4" id="KW-1185">Reference proteome</keyword>
<dbReference type="GO" id="GO:0005319">
    <property type="term" value="F:lipid transporter activity"/>
    <property type="evidence" value="ECO:0007669"/>
    <property type="project" value="TreeGrafter"/>
</dbReference>
<dbReference type="InterPro" id="IPR050733">
    <property type="entry name" value="Vitellogenin/Apolipophorin"/>
</dbReference>
<proteinExistence type="predicted"/>
<sequence length="262" mass="31609">MKKLRKNHNDKKLKLITRENIYEVEMVDNKLIWKVNGEEVDRDQMERYGVKRIHENLHEIETDEVSVVFDGYQANIKISPMYRNKQCGLCGHYDGEKWNDLRRADNEETTEIRDFHRSYITKDSECDFDETELEKDNHGLEMDLKNRNYRSREEREFNDDDDMYKFEESDDEKETRKPIHRTRVVEREYRVCFSVEPQLECPKYTTKNEVTEEEVDFVCLRSSNQETRRLLRKAREEVIPRSLLKGQNWSTTVSIPKTCTVY</sequence>
<dbReference type="Pfam" id="PF00094">
    <property type="entry name" value="VWD"/>
    <property type="match status" value="1"/>
</dbReference>
<dbReference type="EMBL" id="JAHQIW010006764">
    <property type="protein sequence ID" value="KAJ1370299.1"/>
    <property type="molecule type" value="Genomic_DNA"/>
</dbReference>
<accession>A0AAD5R6A0</accession>
<dbReference type="PROSITE" id="PS51233">
    <property type="entry name" value="VWFD"/>
    <property type="match status" value="1"/>
</dbReference>
<organism evidence="3 4">
    <name type="scientific">Parelaphostrongylus tenuis</name>
    <name type="common">Meningeal worm</name>
    <dbReference type="NCBI Taxonomy" id="148309"/>
    <lineage>
        <taxon>Eukaryota</taxon>
        <taxon>Metazoa</taxon>
        <taxon>Ecdysozoa</taxon>
        <taxon>Nematoda</taxon>
        <taxon>Chromadorea</taxon>
        <taxon>Rhabditida</taxon>
        <taxon>Rhabditina</taxon>
        <taxon>Rhabditomorpha</taxon>
        <taxon>Strongyloidea</taxon>
        <taxon>Metastrongylidae</taxon>
        <taxon>Parelaphostrongylus</taxon>
    </lineage>
</organism>
<comment type="caution">
    <text evidence="3">The sequence shown here is derived from an EMBL/GenBank/DDBJ whole genome shotgun (WGS) entry which is preliminary data.</text>
</comment>